<dbReference type="Proteomes" id="UP001412067">
    <property type="component" value="Unassembled WGS sequence"/>
</dbReference>
<keyword evidence="2" id="KW-1185">Reference proteome</keyword>
<dbReference type="EMBL" id="JBBWWR010000032">
    <property type="protein sequence ID" value="KAK8936433.1"/>
    <property type="molecule type" value="Genomic_DNA"/>
</dbReference>
<accession>A0ABR2LC85</accession>
<protein>
    <submittedName>
        <fullName evidence="1">Uncharacterized protein</fullName>
    </submittedName>
</protein>
<reference evidence="1 2" key="1">
    <citation type="journal article" date="2022" name="Nat. Plants">
        <title>Genomes of leafy and leafless Platanthera orchids illuminate the evolution of mycoheterotrophy.</title>
        <authorList>
            <person name="Li M.H."/>
            <person name="Liu K.W."/>
            <person name="Li Z."/>
            <person name="Lu H.C."/>
            <person name="Ye Q.L."/>
            <person name="Zhang D."/>
            <person name="Wang J.Y."/>
            <person name="Li Y.F."/>
            <person name="Zhong Z.M."/>
            <person name="Liu X."/>
            <person name="Yu X."/>
            <person name="Liu D.K."/>
            <person name="Tu X.D."/>
            <person name="Liu B."/>
            <person name="Hao Y."/>
            <person name="Liao X.Y."/>
            <person name="Jiang Y.T."/>
            <person name="Sun W.H."/>
            <person name="Chen J."/>
            <person name="Chen Y.Q."/>
            <person name="Ai Y."/>
            <person name="Zhai J.W."/>
            <person name="Wu S.S."/>
            <person name="Zhou Z."/>
            <person name="Hsiao Y.Y."/>
            <person name="Wu W.L."/>
            <person name="Chen Y.Y."/>
            <person name="Lin Y.F."/>
            <person name="Hsu J.L."/>
            <person name="Li C.Y."/>
            <person name="Wang Z.W."/>
            <person name="Zhao X."/>
            <person name="Zhong W.Y."/>
            <person name="Ma X.K."/>
            <person name="Ma L."/>
            <person name="Huang J."/>
            <person name="Chen G.Z."/>
            <person name="Huang M.Z."/>
            <person name="Huang L."/>
            <person name="Peng D.H."/>
            <person name="Luo Y.B."/>
            <person name="Zou S.Q."/>
            <person name="Chen S.P."/>
            <person name="Lan S."/>
            <person name="Tsai W.C."/>
            <person name="Van de Peer Y."/>
            <person name="Liu Z.J."/>
        </authorList>
    </citation>
    <scope>NUCLEOTIDE SEQUENCE [LARGE SCALE GENOMIC DNA]</scope>
    <source>
        <strain evidence="1">Lor288</strain>
    </source>
</reference>
<evidence type="ECO:0000313" key="1">
    <source>
        <dbReference type="EMBL" id="KAK8936433.1"/>
    </source>
</evidence>
<evidence type="ECO:0000313" key="2">
    <source>
        <dbReference type="Proteomes" id="UP001412067"/>
    </source>
</evidence>
<proteinExistence type="predicted"/>
<comment type="caution">
    <text evidence="1">The sequence shown here is derived from an EMBL/GenBank/DDBJ whole genome shotgun (WGS) entry which is preliminary data.</text>
</comment>
<organism evidence="1 2">
    <name type="scientific">Platanthera guangdongensis</name>
    <dbReference type="NCBI Taxonomy" id="2320717"/>
    <lineage>
        <taxon>Eukaryota</taxon>
        <taxon>Viridiplantae</taxon>
        <taxon>Streptophyta</taxon>
        <taxon>Embryophyta</taxon>
        <taxon>Tracheophyta</taxon>
        <taxon>Spermatophyta</taxon>
        <taxon>Magnoliopsida</taxon>
        <taxon>Liliopsida</taxon>
        <taxon>Asparagales</taxon>
        <taxon>Orchidaceae</taxon>
        <taxon>Orchidoideae</taxon>
        <taxon>Orchideae</taxon>
        <taxon>Orchidinae</taxon>
        <taxon>Platanthera</taxon>
    </lineage>
</organism>
<gene>
    <name evidence="1" type="ORF">KSP40_PGU017751</name>
</gene>
<name>A0ABR2LC85_9ASPA</name>
<sequence length="142" mass="16224">MAALSKWTWIQFTKSWVISSLHLWGNCWDGESHSSSCSRSWRRWQPYGEFQLIMLITDVFTCMFQSAEALVGILMGGPWYINEFINVLDVWSSAFSSSPLTRLSSPLWVRLPSVETENSVSVEFTLGERVIAHLLLSCEPND</sequence>